<evidence type="ECO:0000313" key="3">
    <source>
        <dbReference type="Proteomes" id="UP001066276"/>
    </source>
</evidence>
<name>A0AAV7N2L0_PLEWA</name>
<protein>
    <submittedName>
        <fullName evidence="2">Uncharacterized protein</fullName>
    </submittedName>
</protein>
<reference evidence="2" key="1">
    <citation type="journal article" date="2022" name="bioRxiv">
        <title>Sequencing and chromosome-scale assembly of the giantPleurodeles waltlgenome.</title>
        <authorList>
            <person name="Brown T."/>
            <person name="Elewa A."/>
            <person name="Iarovenko S."/>
            <person name="Subramanian E."/>
            <person name="Araus A.J."/>
            <person name="Petzold A."/>
            <person name="Susuki M."/>
            <person name="Suzuki K.-i.T."/>
            <person name="Hayashi T."/>
            <person name="Toyoda A."/>
            <person name="Oliveira C."/>
            <person name="Osipova E."/>
            <person name="Leigh N.D."/>
            <person name="Simon A."/>
            <person name="Yun M.H."/>
        </authorList>
    </citation>
    <scope>NUCLEOTIDE SEQUENCE</scope>
    <source>
        <strain evidence="2">20211129_DDA</strain>
        <tissue evidence="2">Liver</tissue>
    </source>
</reference>
<proteinExistence type="predicted"/>
<comment type="caution">
    <text evidence="2">The sequence shown here is derived from an EMBL/GenBank/DDBJ whole genome shotgun (WGS) entry which is preliminary data.</text>
</comment>
<evidence type="ECO:0000313" key="2">
    <source>
        <dbReference type="EMBL" id="KAJ1108919.1"/>
    </source>
</evidence>
<keyword evidence="3" id="KW-1185">Reference proteome</keyword>
<evidence type="ECO:0000256" key="1">
    <source>
        <dbReference type="SAM" id="MobiDB-lite"/>
    </source>
</evidence>
<accession>A0AAV7N2L0</accession>
<feature type="region of interest" description="Disordered" evidence="1">
    <location>
        <begin position="1"/>
        <end position="33"/>
    </location>
</feature>
<organism evidence="2 3">
    <name type="scientific">Pleurodeles waltl</name>
    <name type="common">Iberian ribbed newt</name>
    <dbReference type="NCBI Taxonomy" id="8319"/>
    <lineage>
        <taxon>Eukaryota</taxon>
        <taxon>Metazoa</taxon>
        <taxon>Chordata</taxon>
        <taxon>Craniata</taxon>
        <taxon>Vertebrata</taxon>
        <taxon>Euteleostomi</taxon>
        <taxon>Amphibia</taxon>
        <taxon>Batrachia</taxon>
        <taxon>Caudata</taxon>
        <taxon>Salamandroidea</taxon>
        <taxon>Salamandridae</taxon>
        <taxon>Pleurodelinae</taxon>
        <taxon>Pleurodeles</taxon>
    </lineage>
</organism>
<dbReference type="AlphaFoldDB" id="A0AAV7N2L0"/>
<dbReference type="EMBL" id="JANPWB010000013">
    <property type="protein sequence ID" value="KAJ1108919.1"/>
    <property type="molecule type" value="Genomic_DNA"/>
</dbReference>
<gene>
    <name evidence="2" type="ORF">NDU88_006289</name>
</gene>
<dbReference type="Proteomes" id="UP001066276">
    <property type="component" value="Chromosome 9"/>
</dbReference>
<sequence>MRRTSLPAAQSAVRRSIADRAAHRPSNAATPQKLPEILPCSMRDRGVGAAVTAMTKRAGLKADPNQLEQPAAIFDQQY</sequence>